<feature type="active site" evidence="1">
    <location>
        <position position="76"/>
    </location>
</feature>
<dbReference type="RefSeq" id="WP_069625194.1">
    <property type="nucleotide sequence ID" value="NZ_LPWD01000466.1"/>
</dbReference>
<dbReference type="OrthoDB" id="6902891at2"/>
<sequence>MKPSLKSGLKHSFSYQVPATKTVPHLYDEAPQLQTMPDVFATGFMVGLMEWTCVQLLEPHLDEGEGSLGTHIDVSHKSATPVGFTVTVEAECIELRGPRAKFKVSAHDGVDEIGSGTHERFIVGWDRFERGVAAKRAQGPAKVDA</sequence>
<dbReference type="Gene3D" id="3.10.129.10">
    <property type="entry name" value="Hotdog Thioesterase"/>
    <property type="match status" value="1"/>
</dbReference>
<dbReference type="PANTHER" id="PTHR36934">
    <property type="entry name" value="BLR0278 PROTEIN"/>
    <property type="match status" value="1"/>
</dbReference>
<gene>
    <name evidence="4" type="ORF">AUC71_05105</name>
</gene>
<dbReference type="PIRSF" id="PIRSF014972">
    <property type="entry name" value="FlK"/>
    <property type="match status" value="1"/>
</dbReference>
<dbReference type="CDD" id="cd03440">
    <property type="entry name" value="hot_dog"/>
    <property type="match status" value="1"/>
</dbReference>
<accession>A0A1E3VLV7</accession>
<dbReference type="Proteomes" id="UP000095042">
    <property type="component" value="Unassembled WGS sequence"/>
</dbReference>
<comment type="caution">
    <text evidence="4">The sequence shown here is derived from an EMBL/GenBank/DDBJ whole genome shotgun (WGS) entry which is preliminary data.</text>
</comment>
<evidence type="ECO:0000256" key="2">
    <source>
        <dbReference type="PIRSR" id="PIRSR014972-2"/>
    </source>
</evidence>
<feature type="active site" evidence="1">
    <location>
        <position position="42"/>
    </location>
</feature>
<dbReference type="AlphaFoldDB" id="A0A1E3VLV7"/>
<name>A0A1E3VLV7_9HYPH</name>
<dbReference type="InterPro" id="IPR054485">
    <property type="entry name" value="FlK-like_dom"/>
</dbReference>
<dbReference type="EMBL" id="LPWD01000466">
    <property type="protein sequence ID" value="ODR94291.1"/>
    <property type="molecule type" value="Genomic_DNA"/>
</dbReference>
<protein>
    <submittedName>
        <fullName evidence="4">Thioesterase</fullName>
    </submittedName>
</protein>
<feature type="binding site" evidence="2">
    <location>
        <position position="69"/>
    </location>
    <ligand>
        <name>substrate</name>
    </ligand>
</feature>
<dbReference type="PANTHER" id="PTHR36934:SF1">
    <property type="entry name" value="THIOESTERASE DOMAIN-CONTAINING PROTEIN"/>
    <property type="match status" value="1"/>
</dbReference>
<evidence type="ECO:0000256" key="1">
    <source>
        <dbReference type="PIRSR" id="PIRSR014972-1"/>
    </source>
</evidence>
<evidence type="ECO:0000313" key="4">
    <source>
        <dbReference type="EMBL" id="ODR94291.1"/>
    </source>
</evidence>
<reference evidence="4 5" key="1">
    <citation type="journal article" date="2016" name="Environ. Microbiol.">
        <title>New Methyloceanibacter diversity from North Sea sediments includes methanotroph containing solely the soluble methane monooxygenase.</title>
        <authorList>
            <person name="Vekeman B."/>
            <person name="Kerckhof F.M."/>
            <person name="Cremers G."/>
            <person name="de Vos P."/>
            <person name="Vandamme P."/>
            <person name="Boon N."/>
            <person name="Op den Camp H.J."/>
            <person name="Heylen K."/>
        </authorList>
    </citation>
    <scope>NUCLEOTIDE SEQUENCE [LARGE SCALE GENOMIC DNA]</scope>
    <source>
        <strain evidence="4 5">R-67177</strain>
    </source>
</reference>
<dbReference type="Pfam" id="PF22636">
    <property type="entry name" value="FlK"/>
    <property type="match status" value="1"/>
</dbReference>
<evidence type="ECO:0000313" key="5">
    <source>
        <dbReference type="Proteomes" id="UP000095042"/>
    </source>
</evidence>
<evidence type="ECO:0000259" key="3">
    <source>
        <dbReference type="Pfam" id="PF22636"/>
    </source>
</evidence>
<feature type="active site" evidence="1">
    <location>
        <position position="50"/>
    </location>
</feature>
<keyword evidence="5" id="KW-1185">Reference proteome</keyword>
<feature type="binding site" evidence="2">
    <location>
        <position position="120"/>
    </location>
    <ligand>
        <name>substrate</name>
    </ligand>
</feature>
<organism evidence="4 5">
    <name type="scientific">Methyloceanibacter marginalis</name>
    <dbReference type="NCBI Taxonomy" id="1774971"/>
    <lineage>
        <taxon>Bacteria</taxon>
        <taxon>Pseudomonadati</taxon>
        <taxon>Pseudomonadota</taxon>
        <taxon>Alphaproteobacteria</taxon>
        <taxon>Hyphomicrobiales</taxon>
        <taxon>Hyphomicrobiaceae</taxon>
        <taxon>Methyloceanibacter</taxon>
    </lineage>
</organism>
<dbReference type="InterPro" id="IPR025540">
    <property type="entry name" value="FlK"/>
</dbReference>
<dbReference type="SUPFAM" id="SSF54637">
    <property type="entry name" value="Thioesterase/thiol ester dehydrase-isomerase"/>
    <property type="match status" value="1"/>
</dbReference>
<feature type="domain" description="Fluoroacetyl-CoA-specific thioesterase-like" evidence="3">
    <location>
        <begin position="34"/>
        <end position="124"/>
    </location>
</feature>
<dbReference type="InterPro" id="IPR029069">
    <property type="entry name" value="HotDog_dom_sf"/>
</dbReference>
<proteinExistence type="predicted"/>